<dbReference type="EMBL" id="CP101412">
    <property type="protein sequence ID" value="WBB31490.1"/>
    <property type="molecule type" value="Genomic_DNA"/>
</dbReference>
<dbReference type="RefSeq" id="WP_269755519.1">
    <property type="nucleotide sequence ID" value="NZ_CP101412.1"/>
</dbReference>
<gene>
    <name evidence="1" type="ORF">NM222_03155</name>
</gene>
<dbReference type="Proteomes" id="UP001210690">
    <property type="component" value="Chromosome"/>
</dbReference>
<protein>
    <submittedName>
        <fullName evidence="1">Uncharacterized protein</fullName>
    </submittedName>
</protein>
<name>A0AAX3K8G3_9FIRM</name>
<reference evidence="1" key="1">
    <citation type="submission" date="2022-07" db="EMBL/GenBank/DDBJ databases">
        <title>Parvimonas micra travels from the subgingival sulcus of the human oral cavity to the colorectal adenocarcinoma.</title>
        <authorList>
            <person name="Conde-Perez K."/>
            <person name="Buetas E."/>
            <person name="Aja-Macaya P."/>
            <person name="Martin-De Arribas E."/>
            <person name="Iglesias-Corras I."/>
            <person name="Trigo-Tasende N."/>
            <person name="Nasser-Ali M."/>
            <person name="Estevez L.S."/>
            <person name="Rumbo-Feal S."/>
            <person name="Otero-Alen B."/>
            <person name="Noguera J.F."/>
            <person name="Concha A."/>
            <person name="Pardinas-Lopez S."/>
            <person name="Carda-Dieguez M."/>
            <person name="Gomez-Randulfe I."/>
            <person name="Martinez-Lago N."/>
            <person name="Ladra S."/>
            <person name="Aparicio L.A."/>
            <person name="Bou G."/>
            <person name="Mira A."/>
            <person name="Vallejo J.A."/>
            <person name="Poza M."/>
        </authorList>
    </citation>
    <scope>NUCLEOTIDE SEQUENCE</scope>
    <source>
        <strain evidence="1">PM102KC-G-1</strain>
    </source>
</reference>
<evidence type="ECO:0000313" key="1">
    <source>
        <dbReference type="EMBL" id="WBB31490.1"/>
    </source>
</evidence>
<sequence>MNIEEVIKFDLRKSFLTKLQLEEWEKNNILYNTLWFDINISAPDIEFSYISQRLFQINEKYSSWKIVPRKNGGYVLQNNNGLTITSDLMSGRWWFMKKLMGEEEGKNTRLELSQLYYKDIESFRTSQGEELYSKLVEKYGYNQKIWKNFISYLNVVYTIGNMTPAGANPGGNGYDNWIIKLEKLHKCYFGGKSYSDKSIINKWKPFLDKIYENKRNLNDKWKSFITDNFFQPYVDDVDENFKVKKINFNNLNDAIEISYKMIQERGKLIQENKNYKNKNYNFIKIPYGSIDINCKNNQ</sequence>
<evidence type="ECO:0000313" key="2">
    <source>
        <dbReference type="Proteomes" id="UP001210690"/>
    </source>
</evidence>
<proteinExistence type="predicted"/>
<dbReference type="AlphaFoldDB" id="A0AAX3K8G3"/>
<accession>A0AAX3K8G3</accession>
<organism evidence="1 2">
    <name type="scientific">Parvimonas micra</name>
    <dbReference type="NCBI Taxonomy" id="33033"/>
    <lineage>
        <taxon>Bacteria</taxon>
        <taxon>Bacillati</taxon>
        <taxon>Bacillota</taxon>
        <taxon>Tissierellia</taxon>
        <taxon>Tissierellales</taxon>
        <taxon>Peptoniphilaceae</taxon>
        <taxon>Parvimonas</taxon>
    </lineage>
</organism>